<name>A0A9D4PRS1_RHISA</name>
<evidence type="ECO:0000313" key="3">
    <source>
        <dbReference type="Proteomes" id="UP000821837"/>
    </source>
</evidence>
<comment type="caution">
    <text evidence="2">The sequence shown here is derived from an EMBL/GenBank/DDBJ whole genome shotgun (WGS) entry which is preliminary data.</text>
</comment>
<dbReference type="VEuPathDB" id="VectorBase:RSAN_027487"/>
<dbReference type="Proteomes" id="UP000821837">
    <property type="component" value="Chromosome 5"/>
</dbReference>
<proteinExistence type="predicted"/>
<evidence type="ECO:0000256" key="1">
    <source>
        <dbReference type="SAM" id="SignalP"/>
    </source>
</evidence>
<keyword evidence="3" id="KW-1185">Reference proteome</keyword>
<feature type="chain" id="PRO_5039358495" description="Secreted protein" evidence="1">
    <location>
        <begin position="25"/>
        <end position="104"/>
    </location>
</feature>
<sequence length="104" mass="11280">MLPDVPLFMQVLCACLRFITGGAAESFQTGCDELRYDAGLPPSFRVGGDPFRLLEGVCNQQLRHIDDHFGQPPGSTITSTRMPTRVRLYALNLGPASVDTVASP</sequence>
<gene>
    <name evidence="2" type="ORF">HPB52_017169</name>
</gene>
<evidence type="ECO:0000313" key="2">
    <source>
        <dbReference type="EMBL" id="KAH7952031.1"/>
    </source>
</evidence>
<dbReference type="EMBL" id="JABSTV010001251">
    <property type="protein sequence ID" value="KAH7952031.1"/>
    <property type="molecule type" value="Genomic_DNA"/>
</dbReference>
<organism evidence="2 3">
    <name type="scientific">Rhipicephalus sanguineus</name>
    <name type="common">Brown dog tick</name>
    <name type="synonym">Ixodes sanguineus</name>
    <dbReference type="NCBI Taxonomy" id="34632"/>
    <lineage>
        <taxon>Eukaryota</taxon>
        <taxon>Metazoa</taxon>
        <taxon>Ecdysozoa</taxon>
        <taxon>Arthropoda</taxon>
        <taxon>Chelicerata</taxon>
        <taxon>Arachnida</taxon>
        <taxon>Acari</taxon>
        <taxon>Parasitiformes</taxon>
        <taxon>Ixodida</taxon>
        <taxon>Ixodoidea</taxon>
        <taxon>Ixodidae</taxon>
        <taxon>Rhipicephalinae</taxon>
        <taxon>Rhipicephalus</taxon>
        <taxon>Rhipicephalus</taxon>
    </lineage>
</organism>
<protein>
    <recommendedName>
        <fullName evidence="4">Secreted protein</fullName>
    </recommendedName>
</protein>
<evidence type="ECO:0008006" key="4">
    <source>
        <dbReference type="Google" id="ProtNLM"/>
    </source>
</evidence>
<reference evidence="2" key="2">
    <citation type="submission" date="2021-09" db="EMBL/GenBank/DDBJ databases">
        <authorList>
            <person name="Jia N."/>
            <person name="Wang J."/>
            <person name="Shi W."/>
            <person name="Du L."/>
            <person name="Sun Y."/>
            <person name="Zhan W."/>
            <person name="Jiang J."/>
            <person name="Wang Q."/>
            <person name="Zhang B."/>
            <person name="Ji P."/>
            <person name="Sakyi L.B."/>
            <person name="Cui X."/>
            <person name="Yuan T."/>
            <person name="Jiang B."/>
            <person name="Yang W."/>
            <person name="Lam T.T.-Y."/>
            <person name="Chang Q."/>
            <person name="Ding S."/>
            <person name="Wang X."/>
            <person name="Zhu J."/>
            <person name="Ruan X."/>
            <person name="Zhao L."/>
            <person name="Wei J."/>
            <person name="Que T."/>
            <person name="Du C."/>
            <person name="Cheng J."/>
            <person name="Dai P."/>
            <person name="Han X."/>
            <person name="Huang E."/>
            <person name="Gao Y."/>
            <person name="Liu J."/>
            <person name="Shao H."/>
            <person name="Ye R."/>
            <person name="Li L."/>
            <person name="Wei W."/>
            <person name="Wang X."/>
            <person name="Wang C."/>
            <person name="Huo Q."/>
            <person name="Li W."/>
            <person name="Guo W."/>
            <person name="Chen H."/>
            <person name="Chen S."/>
            <person name="Zhou L."/>
            <person name="Zhou L."/>
            <person name="Ni X."/>
            <person name="Tian J."/>
            <person name="Zhou Y."/>
            <person name="Sheng Y."/>
            <person name="Liu T."/>
            <person name="Pan Y."/>
            <person name="Xia L."/>
            <person name="Li J."/>
            <person name="Zhao F."/>
            <person name="Cao W."/>
        </authorList>
    </citation>
    <scope>NUCLEOTIDE SEQUENCE</scope>
    <source>
        <strain evidence="2">Rsan-2018</strain>
        <tissue evidence="2">Larvae</tissue>
    </source>
</reference>
<keyword evidence="1" id="KW-0732">Signal</keyword>
<reference evidence="2" key="1">
    <citation type="journal article" date="2020" name="Cell">
        <title>Large-Scale Comparative Analyses of Tick Genomes Elucidate Their Genetic Diversity and Vector Capacities.</title>
        <authorList>
            <consortium name="Tick Genome and Microbiome Consortium (TIGMIC)"/>
            <person name="Jia N."/>
            <person name="Wang J."/>
            <person name="Shi W."/>
            <person name="Du L."/>
            <person name="Sun Y."/>
            <person name="Zhan W."/>
            <person name="Jiang J.F."/>
            <person name="Wang Q."/>
            <person name="Zhang B."/>
            <person name="Ji P."/>
            <person name="Bell-Sakyi L."/>
            <person name="Cui X.M."/>
            <person name="Yuan T.T."/>
            <person name="Jiang B.G."/>
            <person name="Yang W.F."/>
            <person name="Lam T.T."/>
            <person name="Chang Q.C."/>
            <person name="Ding S.J."/>
            <person name="Wang X.J."/>
            <person name="Zhu J.G."/>
            <person name="Ruan X.D."/>
            <person name="Zhao L."/>
            <person name="Wei J.T."/>
            <person name="Ye R.Z."/>
            <person name="Que T.C."/>
            <person name="Du C.H."/>
            <person name="Zhou Y.H."/>
            <person name="Cheng J.X."/>
            <person name="Dai P.F."/>
            <person name="Guo W.B."/>
            <person name="Han X.H."/>
            <person name="Huang E.J."/>
            <person name="Li L.F."/>
            <person name="Wei W."/>
            <person name="Gao Y.C."/>
            <person name="Liu J.Z."/>
            <person name="Shao H.Z."/>
            <person name="Wang X."/>
            <person name="Wang C.C."/>
            <person name="Yang T.C."/>
            <person name="Huo Q.B."/>
            <person name="Li W."/>
            <person name="Chen H.Y."/>
            <person name="Chen S.E."/>
            <person name="Zhou L.G."/>
            <person name="Ni X.B."/>
            <person name="Tian J.H."/>
            <person name="Sheng Y."/>
            <person name="Liu T."/>
            <person name="Pan Y.S."/>
            <person name="Xia L.Y."/>
            <person name="Li J."/>
            <person name="Zhao F."/>
            <person name="Cao W.C."/>
        </authorList>
    </citation>
    <scope>NUCLEOTIDE SEQUENCE</scope>
    <source>
        <strain evidence="2">Rsan-2018</strain>
    </source>
</reference>
<dbReference type="AlphaFoldDB" id="A0A9D4PRS1"/>
<accession>A0A9D4PRS1</accession>
<feature type="signal peptide" evidence="1">
    <location>
        <begin position="1"/>
        <end position="24"/>
    </location>
</feature>